<dbReference type="EMBL" id="MK500377">
    <property type="protein sequence ID" value="QBK88160.1"/>
    <property type="molecule type" value="Genomic_DNA"/>
</dbReference>
<feature type="region of interest" description="Disordered" evidence="1">
    <location>
        <begin position="67"/>
        <end position="86"/>
    </location>
</feature>
<evidence type="ECO:0000313" key="2">
    <source>
        <dbReference type="EMBL" id="QBK88160.1"/>
    </source>
</evidence>
<proteinExistence type="predicted"/>
<accession>A0A481YYU8</accession>
<evidence type="ECO:0000256" key="1">
    <source>
        <dbReference type="SAM" id="MobiDB-lite"/>
    </source>
</evidence>
<sequence>MTSLGQFAVTATTLSNTQLREYIEVLHEELFSRLKEEPDGAPPFRHQEVVDEDTEEVEDTAAIIHLQEPSDDDKEPATKPMSSRVHKKAAKEKVYVPIFYDTEQAGNVSVGGVYDDYEGAIQNLLGGVDWTETPRLLLPDRGSLVKLRNGDRVLANPNLSTDLPEIISDELFQDLKKIHGDDIMSESELAKVIGNNYEDGLSGFTIDETFAYRRT</sequence>
<protein>
    <submittedName>
        <fullName evidence="2">Uncharacterized protein</fullName>
    </submittedName>
</protein>
<name>A0A481YYU8_9VIRU</name>
<reference evidence="2" key="1">
    <citation type="journal article" date="2019" name="MBio">
        <title>Virus Genomes from Deep Sea Sediments Expand the Ocean Megavirome and Support Independent Origins of Viral Gigantism.</title>
        <authorList>
            <person name="Backstrom D."/>
            <person name="Yutin N."/>
            <person name="Jorgensen S.L."/>
            <person name="Dharamshi J."/>
            <person name="Homa F."/>
            <person name="Zaremba-Niedwiedzka K."/>
            <person name="Spang A."/>
            <person name="Wolf Y.I."/>
            <person name="Koonin E.V."/>
            <person name="Ettema T.J."/>
        </authorList>
    </citation>
    <scope>NUCLEOTIDE SEQUENCE</scope>
</reference>
<gene>
    <name evidence="2" type="ORF">LCMAC202_05220</name>
</gene>
<organism evidence="2">
    <name type="scientific">Marseillevirus LCMAC202</name>
    <dbReference type="NCBI Taxonomy" id="2506606"/>
    <lineage>
        <taxon>Viruses</taxon>
        <taxon>Varidnaviria</taxon>
        <taxon>Bamfordvirae</taxon>
        <taxon>Nucleocytoviricota</taxon>
        <taxon>Megaviricetes</taxon>
        <taxon>Pimascovirales</taxon>
        <taxon>Pimascovirales incertae sedis</taxon>
        <taxon>Marseilleviridae</taxon>
    </lineage>
</organism>